<dbReference type="AlphaFoldDB" id="A0A1I5RNI1"/>
<evidence type="ECO:0000256" key="2">
    <source>
        <dbReference type="ARBA" id="ARBA00022795"/>
    </source>
</evidence>
<keyword evidence="3" id="KW-0282">Flagellum</keyword>
<gene>
    <name evidence="3" type="ORF">SAMN05444406_10137</name>
</gene>
<keyword evidence="3" id="KW-0969">Cilium</keyword>
<dbReference type="STRING" id="937334.SAMN05444406_10137"/>
<reference evidence="3 4" key="1">
    <citation type="submission" date="2016-10" db="EMBL/GenBank/DDBJ databases">
        <authorList>
            <person name="de Groot N.N."/>
        </authorList>
    </citation>
    <scope>NUCLEOTIDE SEQUENCE [LARGE SCALE GENOMIC DNA]</scope>
    <source>
        <strain evidence="3 4">DSM 20678</strain>
    </source>
</reference>
<dbReference type="EMBL" id="FOXR01000001">
    <property type="protein sequence ID" value="SFP59466.1"/>
    <property type="molecule type" value="Genomic_DNA"/>
</dbReference>
<dbReference type="GO" id="GO:0044781">
    <property type="term" value="P:bacterial-type flagellum organization"/>
    <property type="evidence" value="ECO:0007669"/>
    <property type="project" value="UniProtKB-KW"/>
</dbReference>
<proteinExistence type="inferred from homology"/>
<evidence type="ECO:0000313" key="3">
    <source>
        <dbReference type="EMBL" id="SFP59466.1"/>
    </source>
</evidence>
<keyword evidence="4" id="KW-1185">Reference proteome</keyword>
<organism evidence="3 4">
    <name type="scientific">Caldicoprobacter faecalis</name>
    <dbReference type="NCBI Taxonomy" id="937334"/>
    <lineage>
        <taxon>Bacteria</taxon>
        <taxon>Bacillati</taxon>
        <taxon>Bacillota</taxon>
        <taxon>Clostridia</taxon>
        <taxon>Caldicoprobacterales</taxon>
        <taxon>Caldicoprobacteraceae</taxon>
        <taxon>Caldicoprobacter</taxon>
    </lineage>
</organism>
<sequence length="140" mass="15450">MYVSGVNNQSYAAATQKGPVNQLGKDAFLKLLITQLRYQDPLRPMEDREFIAQLAQFSTLELMQNLSSDFTSIKAVSLIGKTVYAEKRAEDSAGVLPIRGKVESVSLVNGKVSLRVNGYDIALEDVKEIYSDEKATEGDE</sequence>
<keyword evidence="2" id="KW-1005">Bacterial flagellum biogenesis</keyword>
<dbReference type="Proteomes" id="UP000198577">
    <property type="component" value="Unassembled WGS sequence"/>
</dbReference>
<keyword evidence="3" id="KW-0966">Cell projection</keyword>
<evidence type="ECO:0000313" key="4">
    <source>
        <dbReference type="Proteomes" id="UP000198577"/>
    </source>
</evidence>
<dbReference type="Pfam" id="PF03963">
    <property type="entry name" value="FlgD"/>
    <property type="match status" value="1"/>
</dbReference>
<protein>
    <submittedName>
        <fullName evidence="3">Flagellar basal-body rod modification protein FlgD</fullName>
    </submittedName>
</protein>
<accession>A0A1I5RNI1</accession>
<evidence type="ECO:0000256" key="1">
    <source>
        <dbReference type="ARBA" id="ARBA00010577"/>
    </source>
</evidence>
<dbReference type="InterPro" id="IPR005648">
    <property type="entry name" value="FlgD"/>
</dbReference>
<comment type="similarity">
    <text evidence="1">Belongs to the FlgD family.</text>
</comment>
<name>A0A1I5RNI1_9FIRM</name>